<keyword evidence="2" id="KW-0732">Signal</keyword>
<evidence type="ECO:0000313" key="4">
    <source>
        <dbReference type="Proteomes" id="UP000737018"/>
    </source>
</evidence>
<keyword evidence="4" id="KW-1185">Reference proteome</keyword>
<organism evidence="3 4">
    <name type="scientific">Castanea mollissima</name>
    <name type="common">Chinese chestnut</name>
    <dbReference type="NCBI Taxonomy" id="60419"/>
    <lineage>
        <taxon>Eukaryota</taxon>
        <taxon>Viridiplantae</taxon>
        <taxon>Streptophyta</taxon>
        <taxon>Embryophyta</taxon>
        <taxon>Tracheophyta</taxon>
        <taxon>Spermatophyta</taxon>
        <taxon>Magnoliopsida</taxon>
        <taxon>eudicotyledons</taxon>
        <taxon>Gunneridae</taxon>
        <taxon>Pentapetalae</taxon>
        <taxon>rosids</taxon>
        <taxon>fabids</taxon>
        <taxon>Fagales</taxon>
        <taxon>Fagaceae</taxon>
        <taxon>Castanea</taxon>
    </lineage>
</organism>
<evidence type="ECO:0000256" key="2">
    <source>
        <dbReference type="SAM" id="SignalP"/>
    </source>
</evidence>
<protein>
    <submittedName>
        <fullName evidence="3">Uncharacterized protein</fullName>
    </submittedName>
</protein>
<dbReference type="Proteomes" id="UP000737018">
    <property type="component" value="Unassembled WGS sequence"/>
</dbReference>
<gene>
    <name evidence="3" type="ORF">CMV_022002</name>
</gene>
<feature type="signal peptide" evidence="2">
    <location>
        <begin position="1"/>
        <end position="30"/>
    </location>
</feature>
<sequence length="55" mass="5949">MWRKAISKIIKVAFLAALIFNCQTVGSSRATTPLAAMNSAVPQRRGRVPPSKPNP</sequence>
<feature type="chain" id="PRO_5035319303" evidence="2">
    <location>
        <begin position="31"/>
        <end position="55"/>
    </location>
</feature>
<evidence type="ECO:0000313" key="3">
    <source>
        <dbReference type="EMBL" id="KAF3952436.1"/>
    </source>
</evidence>
<dbReference type="AlphaFoldDB" id="A0A8J4VL02"/>
<feature type="non-terminal residue" evidence="3">
    <location>
        <position position="55"/>
    </location>
</feature>
<feature type="region of interest" description="Disordered" evidence="1">
    <location>
        <begin position="34"/>
        <end position="55"/>
    </location>
</feature>
<accession>A0A8J4VL02</accession>
<name>A0A8J4VL02_9ROSI</name>
<reference evidence="3" key="1">
    <citation type="submission" date="2020-03" db="EMBL/GenBank/DDBJ databases">
        <title>Castanea mollissima Vanexum genome sequencing.</title>
        <authorList>
            <person name="Staton M."/>
        </authorList>
    </citation>
    <scope>NUCLEOTIDE SEQUENCE</scope>
    <source>
        <tissue evidence="3">Leaf</tissue>
    </source>
</reference>
<evidence type="ECO:0000256" key="1">
    <source>
        <dbReference type="SAM" id="MobiDB-lite"/>
    </source>
</evidence>
<comment type="caution">
    <text evidence="3">The sequence shown here is derived from an EMBL/GenBank/DDBJ whole genome shotgun (WGS) entry which is preliminary data.</text>
</comment>
<proteinExistence type="predicted"/>
<dbReference type="EMBL" id="JRKL02004505">
    <property type="protein sequence ID" value="KAF3952436.1"/>
    <property type="molecule type" value="Genomic_DNA"/>
</dbReference>